<protein>
    <recommendedName>
        <fullName evidence="3">Transposase DDE domain-containing protein</fullName>
    </recommendedName>
</protein>
<evidence type="ECO:0008006" key="3">
    <source>
        <dbReference type="Google" id="ProtNLM"/>
    </source>
</evidence>
<accession>A0A1H2TCX4</accession>
<gene>
    <name evidence="1" type="ORF">SAMN05421882_101076</name>
</gene>
<dbReference type="AlphaFoldDB" id="A0A1H2TCX4"/>
<proteinExistence type="predicted"/>
<dbReference type="Proteomes" id="UP000183454">
    <property type="component" value="Unassembled WGS sequence"/>
</dbReference>
<reference evidence="1 2" key="1">
    <citation type="submission" date="2016-10" db="EMBL/GenBank/DDBJ databases">
        <authorList>
            <person name="de Groot N.N."/>
        </authorList>
    </citation>
    <scope>NUCLEOTIDE SEQUENCE [LARGE SCALE GENOMIC DNA]</scope>
    <source>
        <strain evidence="1 2">Nm110</strain>
    </source>
</reference>
<evidence type="ECO:0000313" key="2">
    <source>
        <dbReference type="Proteomes" id="UP000183454"/>
    </source>
</evidence>
<evidence type="ECO:0000313" key="1">
    <source>
        <dbReference type="EMBL" id="SDW41670.1"/>
    </source>
</evidence>
<sequence length="64" mass="7428">MDTILMIFCAIDAFCKEFKPRWERRLSGSSIKRRRRRGELCLNEVIAIMVGFHLSGTGRLNIIT</sequence>
<dbReference type="RefSeq" id="WP_244505740.1">
    <property type="nucleotide sequence ID" value="NZ_FNNH01000010.1"/>
</dbReference>
<dbReference type="EMBL" id="FNNH01000010">
    <property type="protein sequence ID" value="SDW41670.1"/>
    <property type="molecule type" value="Genomic_DNA"/>
</dbReference>
<name>A0A1H2TCX4_9PROT</name>
<organism evidence="1 2">
    <name type="scientific">Nitrosomonas communis</name>
    <dbReference type="NCBI Taxonomy" id="44574"/>
    <lineage>
        <taxon>Bacteria</taxon>
        <taxon>Pseudomonadati</taxon>
        <taxon>Pseudomonadota</taxon>
        <taxon>Betaproteobacteria</taxon>
        <taxon>Nitrosomonadales</taxon>
        <taxon>Nitrosomonadaceae</taxon>
        <taxon>Nitrosomonas</taxon>
    </lineage>
</organism>